<name>A0A2T3MPB7_9GAMM</name>
<protein>
    <submittedName>
        <fullName evidence="2">AsmA family protein</fullName>
    </submittedName>
</protein>
<evidence type="ECO:0000259" key="1">
    <source>
        <dbReference type="Pfam" id="PF05170"/>
    </source>
</evidence>
<dbReference type="Pfam" id="PF05170">
    <property type="entry name" value="AsmA"/>
    <property type="match status" value="1"/>
</dbReference>
<organism evidence="2 3">
    <name type="scientific">Photobacterium iliopiscarium</name>
    <dbReference type="NCBI Taxonomy" id="56192"/>
    <lineage>
        <taxon>Bacteria</taxon>
        <taxon>Pseudomonadati</taxon>
        <taxon>Pseudomonadota</taxon>
        <taxon>Gammaproteobacteria</taxon>
        <taxon>Vibrionales</taxon>
        <taxon>Vibrionaceae</taxon>
        <taxon>Photobacterium</taxon>
    </lineage>
</organism>
<dbReference type="InterPro" id="IPR007844">
    <property type="entry name" value="AsmA"/>
</dbReference>
<gene>
    <name evidence="2" type="ORF">C9I88_04770</name>
</gene>
<dbReference type="EMBL" id="PYLW01000003">
    <property type="protein sequence ID" value="PSV98744.1"/>
    <property type="molecule type" value="Genomic_DNA"/>
</dbReference>
<evidence type="ECO:0000313" key="3">
    <source>
        <dbReference type="Proteomes" id="UP000241954"/>
    </source>
</evidence>
<dbReference type="PANTHER" id="PTHR30441:SF4">
    <property type="entry name" value="PROTEIN ASMA"/>
    <property type="match status" value="1"/>
</dbReference>
<sequence>MKKILYILLGLILLVVIGIGALVTFVNPNQFKPLLTEQVKKMTGRDLVINGDINWRFFPTLGLSVGETEFRNPKGFAEPNLVQFKQADLSVSVLPLLSQHLDIGEMRLDGAHVFVQTLANGHTNLDGLMAKKAEAETTTTENTITNHDQKALWKVSVAGIKLVNASADIRNDQTKMVAQLNHVNFTLDSFQPQTWTKATFNVQGNVNALTFSAQGSTDINLAADYKNVNLKALSATMSMTDGNIDIKNAALGLDQFTLGQWSNVTFSVDGKVPNLNFDTHGAAKVKLSTDHNVITVQGLKVTNDLVGKTLPRPTINLVVDADATYDISQKLTLVSQLTLNADGTMVSGSGSYLAADIPDIRFALSSDAINIDDWLPAKTVATNSNNNASAAAAMNTAVVAMNTVVAKENNDTSAQEPDLSALKKINLAGMIAIKQLTVDNADVANVKVVTSVKQGVATINRFEANLYGGKVTGSAFVNVNSALPSYRLKNTISNVNILPLLTAVANNKLLAGKANITTDLSGHGLSEANIRHNIAGSIKVNIADGAVYGINIPDLLRNAKAKLKDQTNTASDTTKKTDFSALTTTLKLNNGFAATDNFQLASPLVVITGKGRTSLVNEGIDLMVNSEIVASGKGLDKIKGIAVPIHVSGTWQQPKYNLNIKDLFKNNAELESKAKKEINRGLEKLFGDKAKDDNIKNAADKLLKGLFN</sequence>
<dbReference type="PANTHER" id="PTHR30441">
    <property type="entry name" value="DUF748 DOMAIN-CONTAINING PROTEIN"/>
    <property type="match status" value="1"/>
</dbReference>
<dbReference type="Proteomes" id="UP000241954">
    <property type="component" value="Unassembled WGS sequence"/>
</dbReference>
<feature type="domain" description="AsmA" evidence="1">
    <location>
        <begin position="3"/>
        <end position="595"/>
    </location>
</feature>
<proteinExistence type="predicted"/>
<dbReference type="RefSeq" id="WP_107236842.1">
    <property type="nucleotide sequence ID" value="NZ_PYLW01000003.1"/>
</dbReference>
<evidence type="ECO:0000313" key="2">
    <source>
        <dbReference type="EMBL" id="PSV98744.1"/>
    </source>
</evidence>
<dbReference type="GO" id="GO:0090313">
    <property type="term" value="P:regulation of protein targeting to membrane"/>
    <property type="evidence" value="ECO:0007669"/>
    <property type="project" value="TreeGrafter"/>
</dbReference>
<comment type="caution">
    <text evidence="2">The sequence shown here is derived from an EMBL/GenBank/DDBJ whole genome shotgun (WGS) entry which is preliminary data.</text>
</comment>
<reference evidence="2 3" key="1">
    <citation type="submission" date="2018-01" db="EMBL/GenBank/DDBJ databases">
        <title>Whole genome sequencing of Histamine producing bacteria.</title>
        <authorList>
            <person name="Butler K."/>
        </authorList>
    </citation>
    <scope>NUCLEOTIDE SEQUENCE [LARGE SCALE GENOMIC DNA]</scope>
    <source>
        <strain evidence="2 3">NCIMB 13481</strain>
    </source>
</reference>
<dbReference type="AlphaFoldDB" id="A0A2T3MPB7"/>
<dbReference type="STRING" id="56192.UB38_16010"/>
<dbReference type="GO" id="GO:0005886">
    <property type="term" value="C:plasma membrane"/>
    <property type="evidence" value="ECO:0007669"/>
    <property type="project" value="TreeGrafter"/>
</dbReference>
<accession>A0A2T3MPB7</accession>
<dbReference type="InterPro" id="IPR052894">
    <property type="entry name" value="AsmA-related"/>
</dbReference>